<evidence type="ECO:0000313" key="8">
    <source>
        <dbReference type="Proteomes" id="UP000037784"/>
    </source>
</evidence>
<dbReference type="EMBL" id="LGKN01000003">
    <property type="protein sequence ID" value="KPL89203.1"/>
    <property type="molecule type" value="Genomic_DNA"/>
</dbReference>
<dbReference type="FunFam" id="3.40.50.1220:FF:000001">
    <property type="entry name" value="Electron transfer flavoprotein, alpha subunit"/>
    <property type="match status" value="1"/>
</dbReference>
<evidence type="ECO:0000256" key="2">
    <source>
        <dbReference type="ARBA" id="ARBA00022630"/>
    </source>
</evidence>
<dbReference type="STRING" id="872965.SE16_01490"/>
<dbReference type="AlphaFoldDB" id="A0A0M8K8X1"/>
<evidence type="ECO:0000256" key="4">
    <source>
        <dbReference type="PIRSR" id="PIRSR000089-1"/>
    </source>
</evidence>
<dbReference type="PANTHER" id="PTHR43153">
    <property type="entry name" value="ELECTRON TRANSFER FLAVOPROTEIN ALPHA"/>
    <property type="match status" value="1"/>
</dbReference>
<comment type="cofactor">
    <cofactor evidence="4">
        <name>FAD</name>
        <dbReference type="ChEBI" id="CHEBI:57692"/>
    </cofactor>
    <text evidence="4">Binds 1 FAD per dimer.</text>
</comment>
<feature type="binding site" evidence="4">
    <location>
        <position position="216"/>
    </location>
    <ligand>
        <name>FAD</name>
        <dbReference type="ChEBI" id="CHEBI:57692"/>
    </ligand>
</feature>
<feature type="domain" description="Electron transfer flavoprotein alpha/beta-subunit N-terminal" evidence="5">
    <location>
        <begin position="5"/>
        <end position="197"/>
    </location>
</feature>
<sequence length="331" mass="35372">MAETVLVVAELADGKPKKITYEMLTAAREVADELDYEVAVLAIGNELDADGLAETFGARGADVLFVADDEGLAEYAVEPYAAILAQLIEDEEPALVLFGFTPTGRDLAPRVAARVKAGLATDITGLRVEDDDILFIRPMYSGQAIATVKIASDVKMATVRPNTWPVAQPGDGDAADVEELDVDDLPEPRTEVLEVEVSKSERPELTEASIVVSGGRGVGGPENFKIIEELADLLGAAVGTTRAVVDAGWRPYEEQVGQTGKTVSPQLYFAIGISGAIQHISGMRTSKYIVAINKDPEAPIFKIADYGIVGDLHKIVPLLIEEIKKLKEAEA</sequence>
<reference evidence="7 9" key="2">
    <citation type="submission" date="2015-07" db="EMBL/GenBank/DDBJ databases">
        <title>Whole genome sequence of Ardenticatena maritima DSM 23922.</title>
        <authorList>
            <person name="Hemp J."/>
            <person name="Ward L.M."/>
            <person name="Pace L.A."/>
            <person name="Fischer W.W."/>
        </authorList>
    </citation>
    <scope>NUCLEOTIDE SEQUENCE [LARGE SCALE GENOMIC DNA]</scope>
    <source>
        <strain evidence="7 9">110S</strain>
    </source>
</reference>
<keyword evidence="8" id="KW-1185">Reference proteome</keyword>
<keyword evidence="2" id="KW-0285">Flavoprotein</keyword>
<feature type="binding site" evidence="4">
    <location>
        <begin position="255"/>
        <end position="259"/>
    </location>
    <ligand>
        <name>FAD</name>
        <dbReference type="ChEBI" id="CHEBI:57692"/>
    </ligand>
</feature>
<dbReference type="SUPFAM" id="SSF52402">
    <property type="entry name" value="Adenine nucleotide alpha hydrolases-like"/>
    <property type="match status" value="1"/>
</dbReference>
<dbReference type="EMBL" id="BBZA01000089">
    <property type="protein sequence ID" value="GAP62889.1"/>
    <property type="molecule type" value="Genomic_DNA"/>
</dbReference>
<proteinExistence type="inferred from homology"/>
<dbReference type="PATRIC" id="fig|872965.6.peg.243"/>
<dbReference type="GO" id="GO:0050660">
    <property type="term" value="F:flavin adenine dinucleotide binding"/>
    <property type="evidence" value="ECO:0007669"/>
    <property type="project" value="InterPro"/>
</dbReference>
<dbReference type="CDD" id="cd01715">
    <property type="entry name" value="ETF_alpha"/>
    <property type="match status" value="1"/>
</dbReference>
<dbReference type="InterPro" id="IPR014729">
    <property type="entry name" value="Rossmann-like_a/b/a_fold"/>
</dbReference>
<dbReference type="RefSeq" id="WP_054492774.1">
    <property type="nucleotide sequence ID" value="NZ_BBZA01000089.1"/>
</dbReference>
<dbReference type="SMART" id="SM00893">
    <property type="entry name" value="ETF"/>
    <property type="match status" value="1"/>
</dbReference>
<feature type="binding site" evidence="4">
    <location>
        <begin position="241"/>
        <end position="242"/>
    </location>
    <ligand>
        <name>FAD</name>
        <dbReference type="ChEBI" id="CHEBI:57692"/>
    </ligand>
</feature>
<feature type="binding site" evidence="4">
    <location>
        <position position="293"/>
    </location>
    <ligand>
        <name>FAD</name>
        <dbReference type="ChEBI" id="CHEBI:57692"/>
    </ligand>
</feature>
<dbReference type="InterPro" id="IPR029035">
    <property type="entry name" value="DHS-like_NAD/FAD-binding_dom"/>
</dbReference>
<evidence type="ECO:0000256" key="1">
    <source>
        <dbReference type="ARBA" id="ARBA00005817"/>
    </source>
</evidence>
<name>A0A0M8K8X1_9CHLR</name>
<dbReference type="Gene3D" id="3.40.50.1220">
    <property type="entry name" value="TPP-binding domain"/>
    <property type="match status" value="1"/>
</dbReference>
<organism evidence="6 8">
    <name type="scientific">Ardenticatena maritima</name>
    <dbReference type="NCBI Taxonomy" id="872965"/>
    <lineage>
        <taxon>Bacteria</taxon>
        <taxon>Bacillati</taxon>
        <taxon>Chloroflexota</taxon>
        <taxon>Ardenticatenia</taxon>
        <taxon>Ardenticatenales</taxon>
        <taxon>Ardenticatenaceae</taxon>
        <taxon>Ardenticatena</taxon>
    </lineage>
</organism>
<dbReference type="Proteomes" id="UP000050502">
    <property type="component" value="Unassembled WGS sequence"/>
</dbReference>
<dbReference type="PANTHER" id="PTHR43153:SF1">
    <property type="entry name" value="ELECTRON TRANSFER FLAVOPROTEIN SUBUNIT ALPHA, MITOCHONDRIAL"/>
    <property type="match status" value="1"/>
</dbReference>
<evidence type="ECO:0000313" key="9">
    <source>
        <dbReference type="Proteomes" id="UP000050502"/>
    </source>
</evidence>
<dbReference type="InterPro" id="IPR014731">
    <property type="entry name" value="ETF_asu_C"/>
</dbReference>
<evidence type="ECO:0000313" key="7">
    <source>
        <dbReference type="EMBL" id="KPL89203.1"/>
    </source>
</evidence>
<dbReference type="Pfam" id="PF01012">
    <property type="entry name" value="ETF"/>
    <property type="match status" value="1"/>
</dbReference>
<reference evidence="6" key="1">
    <citation type="journal article" date="2015" name="Genome Announc.">
        <title>Draft Genome Sequence of a Heterotrophic Facultative Anaerobic Thermophilic Bacterium, Ardenticatena maritima Strain 110ST.</title>
        <authorList>
            <person name="Kawaichi S."/>
            <person name="Yoshida T."/>
            <person name="Sako Y."/>
            <person name="Nakamura R."/>
        </authorList>
    </citation>
    <scope>NUCLEOTIDE SEQUENCE [LARGE SCALE GENOMIC DNA]</scope>
    <source>
        <strain evidence="6">110S</strain>
    </source>
</reference>
<reference evidence="8" key="3">
    <citation type="submission" date="2015-08" db="EMBL/GenBank/DDBJ databases">
        <title>Draft Genome Sequence of a Heterotrophic Facultative Anaerobic Bacterium Ardenticatena maritima Strain 110S.</title>
        <authorList>
            <person name="Kawaichi S."/>
            <person name="Yoshida T."/>
            <person name="Sako Y."/>
            <person name="Nakamura R."/>
        </authorList>
    </citation>
    <scope>NUCLEOTIDE SEQUENCE [LARGE SCALE GENOMIC DNA]</scope>
    <source>
        <strain evidence="8">110S</strain>
    </source>
</reference>
<evidence type="ECO:0000256" key="3">
    <source>
        <dbReference type="ARBA" id="ARBA00022827"/>
    </source>
</evidence>
<evidence type="ECO:0000259" key="5">
    <source>
        <dbReference type="SMART" id="SM00893"/>
    </source>
</evidence>
<dbReference type="GO" id="GO:0009055">
    <property type="term" value="F:electron transfer activity"/>
    <property type="evidence" value="ECO:0007669"/>
    <property type="project" value="InterPro"/>
</dbReference>
<dbReference type="OrthoDB" id="9770286at2"/>
<dbReference type="InterPro" id="IPR001308">
    <property type="entry name" value="ETF_a/FixB"/>
</dbReference>
<protein>
    <submittedName>
        <fullName evidence="6">Electron transfer flavoprotein alpha subunit</fullName>
    </submittedName>
</protein>
<gene>
    <name evidence="6" type="primary">fixB</name>
    <name evidence="6" type="ORF">ARMA_1312</name>
    <name evidence="7" type="ORF">SE16_01490</name>
</gene>
<dbReference type="InterPro" id="IPR014730">
    <property type="entry name" value="ETF_a/b_N"/>
</dbReference>
<comment type="similarity">
    <text evidence="1">Belongs to the ETF alpha-subunit/FixB family.</text>
</comment>
<dbReference type="Pfam" id="PF00766">
    <property type="entry name" value="ETF_alpha"/>
    <property type="match status" value="1"/>
</dbReference>
<accession>A0A0M8K8X1</accession>
<dbReference type="GO" id="GO:0033539">
    <property type="term" value="P:fatty acid beta-oxidation using acyl-CoA dehydrogenase"/>
    <property type="evidence" value="ECO:0007669"/>
    <property type="project" value="TreeGrafter"/>
</dbReference>
<evidence type="ECO:0000313" key="6">
    <source>
        <dbReference type="EMBL" id="GAP62889.1"/>
    </source>
</evidence>
<dbReference type="PIRSF" id="PIRSF000089">
    <property type="entry name" value="Electra_flavoP_a"/>
    <property type="match status" value="1"/>
</dbReference>
<dbReference type="Proteomes" id="UP000037784">
    <property type="component" value="Unassembled WGS sequence"/>
</dbReference>
<dbReference type="Gene3D" id="3.40.50.620">
    <property type="entry name" value="HUPs"/>
    <property type="match status" value="1"/>
</dbReference>
<dbReference type="FunCoup" id="A0A0M8K8X1">
    <property type="interactions" value="331"/>
</dbReference>
<comment type="caution">
    <text evidence="6">The sequence shown here is derived from an EMBL/GenBank/DDBJ whole genome shotgun (WGS) entry which is preliminary data.</text>
</comment>
<keyword evidence="3 4" id="KW-0274">FAD</keyword>
<dbReference type="SUPFAM" id="SSF52467">
    <property type="entry name" value="DHS-like NAD/FAD-binding domain"/>
    <property type="match status" value="1"/>
</dbReference>
<dbReference type="InterPro" id="IPR033947">
    <property type="entry name" value="ETF_alpha_N"/>
</dbReference>
<feature type="binding site" evidence="4">
    <location>
        <begin position="272"/>
        <end position="279"/>
    </location>
    <ligand>
        <name>FAD</name>
        <dbReference type="ChEBI" id="CHEBI:57692"/>
    </ligand>
</feature>